<reference evidence="1 2" key="1">
    <citation type="journal article" date="2012" name="PLoS Pathog.">
        <title>Diverse lifestyles and strategies of plant pathogenesis encoded in the genomes of eighteen Dothideomycetes fungi.</title>
        <authorList>
            <person name="Ohm R.A."/>
            <person name="Feau N."/>
            <person name="Henrissat B."/>
            <person name="Schoch C.L."/>
            <person name="Horwitz B.A."/>
            <person name="Barry K.W."/>
            <person name="Condon B.J."/>
            <person name="Copeland A.C."/>
            <person name="Dhillon B."/>
            <person name="Glaser F."/>
            <person name="Hesse C.N."/>
            <person name="Kosti I."/>
            <person name="LaButti K."/>
            <person name="Lindquist E.A."/>
            <person name="Lucas S."/>
            <person name="Salamov A.A."/>
            <person name="Bradshaw R.E."/>
            <person name="Ciuffetti L."/>
            <person name="Hamelin R.C."/>
            <person name="Kema G.H.J."/>
            <person name="Lawrence C."/>
            <person name="Scott J.A."/>
            <person name="Spatafora J.W."/>
            <person name="Turgeon B.G."/>
            <person name="de Wit P.J.G.M."/>
            <person name="Zhong S."/>
            <person name="Goodwin S.B."/>
            <person name="Grigoriev I.V."/>
        </authorList>
    </citation>
    <scope>NUCLEOTIDE SEQUENCE [LARGE SCALE GENOMIC DNA]</scope>
    <source>
        <strain evidence="2">28A</strain>
    </source>
</reference>
<organism evidence="1 2">
    <name type="scientific">Exserohilum turcicum (strain 28A)</name>
    <name type="common">Northern leaf blight fungus</name>
    <name type="synonym">Setosphaeria turcica</name>
    <dbReference type="NCBI Taxonomy" id="671987"/>
    <lineage>
        <taxon>Eukaryota</taxon>
        <taxon>Fungi</taxon>
        <taxon>Dikarya</taxon>
        <taxon>Ascomycota</taxon>
        <taxon>Pezizomycotina</taxon>
        <taxon>Dothideomycetes</taxon>
        <taxon>Pleosporomycetidae</taxon>
        <taxon>Pleosporales</taxon>
        <taxon>Pleosporineae</taxon>
        <taxon>Pleosporaceae</taxon>
        <taxon>Exserohilum</taxon>
    </lineage>
</organism>
<dbReference type="Proteomes" id="UP000016935">
    <property type="component" value="Unassembled WGS sequence"/>
</dbReference>
<keyword evidence="2" id="KW-1185">Reference proteome</keyword>
<dbReference type="RefSeq" id="XP_008026503.1">
    <property type="nucleotide sequence ID" value="XM_008028312.1"/>
</dbReference>
<gene>
    <name evidence="1" type="ORF">SETTUDRAFT_184903</name>
</gene>
<dbReference type="HOGENOM" id="CLU_473410_0_0_1"/>
<evidence type="ECO:0000313" key="1">
    <source>
        <dbReference type="EMBL" id="EOA85955.1"/>
    </source>
</evidence>
<evidence type="ECO:0000313" key="2">
    <source>
        <dbReference type="Proteomes" id="UP000016935"/>
    </source>
</evidence>
<name>R0ILL3_EXST2</name>
<proteinExistence type="predicted"/>
<sequence length="576" mass="66589">MYHAKNRLSCLLCHLAVQDNELVATGAAQEPLFRPYKDVFCQKPYCLPCQSGQIQIPNCVHWDCYQYYQHFFPKSRLRLRDLLQLSGTVNFAYPNSGREQHAYTKYIGCLNAICGDPEKGSTNLLQMMAQKLSRELLCRIAEFSWPCALQQPVTILGEEKSLQDFWERKEHDTIDIIEYSGEPVSAAKVVFLGSSYVRNLSIDRKATIYRRGELAITVTRDSVGVIEVNFKGEFPFSRQDLWYKIIRTSAEHLKLRARIMNILTEFEPGNEESPWIPYWDIPLLHPPMVDTWYINDRNSSPPTLMRYVELRNDTRGVVVWCTLSGIISINTYTDSSKWRFSGDESRHIRDVVCIYFPLAKNEDVVSAWVRELNNGINIHCPALILSTSLQRTCTFGPYIPSEQQDSYLYHPLASYDSRVTGVCYNDKGISSSEQMRIGVTQEKVSLRSPPDRPFQATHTPPISPIPQWFQSLGTMTGVDRVRLYTDNKMPQKPTIGILLIYEDHEELLGRFGYDYDIEDYELTGQMYFFLEQTEMGPYTKVFCNRKVEEGWVMIPRNAELVWWFTSSCSVLEILQE</sequence>
<dbReference type="STRING" id="671987.R0ILL3"/>
<dbReference type="EMBL" id="KB908626">
    <property type="protein sequence ID" value="EOA85955.1"/>
    <property type="molecule type" value="Genomic_DNA"/>
</dbReference>
<dbReference type="AlphaFoldDB" id="R0ILL3"/>
<dbReference type="GeneID" id="19402066"/>
<accession>R0ILL3</accession>
<reference evidence="1 2" key="2">
    <citation type="journal article" date="2013" name="PLoS Genet.">
        <title>Comparative genome structure, secondary metabolite, and effector coding capacity across Cochliobolus pathogens.</title>
        <authorList>
            <person name="Condon B.J."/>
            <person name="Leng Y."/>
            <person name="Wu D."/>
            <person name="Bushley K.E."/>
            <person name="Ohm R.A."/>
            <person name="Otillar R."/>
            <person name="Martin J."/>
            <person name="Schackwitz W."/>
            <person name="Grimwood J."/>
            <person name="MohdZainudin N."/>
            <person name="Xue C."/>
            <person name="Wang R."/>
            <person name="Manning V.A."/>
            <person name="Dhillon B."/>
            <person name="Tu Z.J."/>
            <person name="Steffenson B.J."/>
            <person name="Salamov A."/>
            <person name="Sun H."/>
            <person name="Lowry S."/>
            <person name="LaButti K."/>
            <person name="Han J."/>
            <person name="Copeland A."/>
            <person name="Lindquist E."/>
            <person name="Barry K."/>
            <person name="Schmutz J."/>
            <person name="Baker S.E."/>
            <person name="Ciuffetti L.M."/>
            <person name="Grigoriev I.V."/>
            <person name="Zhong S."/>
            <person name="Turgeon B.G."/>
        </authorList>
    </citation>
    <scope>NUCLEOTIDE SEQUENCE [LARGE SCALE GENOMIC DNA]</scope>
    <source>
        <strain evidence="2">28A</strain>
    </source>
</reference>
<dbReference type="OrthoDB" id="3688094at2759"/>
<dbReference type="eggNOG" id="ENOG502S9BE">
    <property type="taxonomic scope" value="Eukaryota"/>
</dbReference>
<protein>
    <submittedName>
        <fullName evidence="1">Uncharacterized protein</fullName>
    </submittedName>
</protein>